<dbReference type="EMBL" id="JBFBMH010000049">
    <property type="protein sequence ID" value="MEW1976740.1"/>
    <property type="molecule type" value="Genomic_DNA"/>
</dbReference>
<name>A0ABV3LLE5_9MICO</name>
<dbReference type="Pfam" id="PF08808">
    <property type="entry name" value="RES"/>
    <property type="match status" value="1"/>
</dbReference>
<evidence type="ECO:0000313" key="2">
    <source>
        <dbReference type="EMBL" id="MEW1976740.1"/>
    </source>
</evidence>
<evidence type="ECO:0000259" key="1">
    <source>
        <dbReference type="Pfam" id="PF08808"/>
    </source>
</evidence>
<keyword evidence="3" id="KW-1185">Reference proteome</keyword>
<gene>
    <name evidence="2" type="ORF">AB0301_16950</name>
</gene>
<sequence>MARWWRQHLRCRRARGRAELGVSAKNPRTPPQPLTADVADVCTLATDRPLFRIHTVRGTHPTPWDGLREYGPLPQSRWEPQPPPSDFYPGNGVAYVAKDPITAFAEVFQNRRRIVISADKAISAWFPKRPLRLLDLTQGWPTRNGASASLHAAPKSTTQAWAHQIHTQLSSSLQIDGLYVPSTMTLAPMVVLFTRSQDAFPKAPTFSQLLTHRDSRVLASKAAISLNWPLL</sequence>
<comment type="caution">
    <text evidence="2">The sequence shown here is derived from an EMBL/GenBank/DDBJ whole genome shotgun (WGS) entry which is preliminary data.</text>
</comment>
<accession>A0ABV3LLE5</accession>
<feature type="domain" description="RES" evidence="1">
    <location>
        <begin position="49"/>
        <end position="203"/>
    </location>
</feature>
<evidence type="ECO:0000313" key="3">
    <source>
        <dbReference type="Proteomes" id="UP001553715"/>
    </source>
</evidence>
<reference evidence="2 3" key="1">
    <citation type="submission" date="2024-06" db="EMBL/GenBank/DDBJ databases">
        <title>The Natural Products Discovery Center: Release of the First 8490 Sequenced Strains for Exploring Actinobacteria Biosynthetic Diversity.</title>
        <authorList>
            <person name="Kalkreuter E."/>
            <person name="Kautsar S.A."/>
            <person name="Yang D."/>
            <person name="Bader C.D."/>
            <person name="Teijaro C.N."/>
            <person name="Fluegel L."/>
            <person name="Davis C.M."/>
            <person name="Simpson J.R."/>
            <person name="Lauterbach L."/>
            <person name="Steele A.D."/>
            <person name="Gui C."/>
            <person name="Meng S."/>
            <person name="Li G."/>
            <person name="Viehrig K."/>
            <person name="Ye F."/>
            <person name="Su P."/>
            <person name="Kiefer A.F."/>
            <person name="Nichols A."/>
            <person name="Cepeda A.J."/>
            <person name="Yan W."/>
            <person name="Fan B."/>
            <person name="Jiang Y."/>
            <person name="Adhikari A."/>
            <person name="Zheng C.-J."/>
            <person name="Schuster L."/>
            <person name="Cowan T.M."/>
            <person name="Smanski M.J."/>
            <person name="Chevrette M.G."/>
            <person name="De Carvalho L.P.S."/>
            <person name="Shen B."/>
        </authorList>
    </citation>
    <scope>NUCLEOTIDE SEQUENCE [LARGE SCALE GENOMIC DNA]</scope>
    <source>
        <strain evidence="2 3">NPDC077434</strain>
    </source>
</reference>
<protein>
    <submittedName>
        <fullName evidence="2">RES family NAD+ phosphorylase</fullName>
    </submittedName>
</protein>
<organism evidence="2 3">
    <name type="scientific">Microbacterium profundi</name>
    <dbReference type="NCBI Taxonomy" id="450380"/>
    <lineage>
        <taxon>Bacteria</taxon>
        <taxon>Bacillati</taxon>
        <taxon>Actinomycetota</taxon>
        <taxon>Actinomycetes</taxon>
        <taxon>Micrococcales</taxon>
        <taxon>Microbacteriaceae</taxon>
        <taxon>Microbacterium</taxon>
    </lineage>
</organism>
<proteinExistence type="predicted"/>
<dbReference type="Proteomes" id="UP001553715">
    <property type="component" value="Unassembled WGS sequence"/>
</dbReference>
<dbReference type="RefSeq" id="WP_084595878.1">
    <property type="nucleotide sequence ID" value="NZ_JAJVKR010000027.1"/>
</dbReference>
<dbReference type="InterPro" id="IPR014914">
    <property type="entry name" value="RES_dom"/>
</dbReference>